<organism evidence="12">
    <name type="scientific">Scylla olivacea</name>
    <name type="common">Orange mud crab</name>
    <name type="synonym">Cancer olivacea</name>
    <dbReference type="NCBI Taxonomy" id="85551"/>
    <lineage>
        <taxon>Eukaryota</taxon>
        <taxon>Metazoa</taxon>
        <taxon>Ecdysozoa</taxon>
        <taxon>Arthropoda</taxon>
        <taxon>Crustacea</taxon>
        <taxon>Multicrustacea</taxon>
        <taxon>Malacostraca</taxon>
        <taxon>Eumalacostraca</taxon>
        <taxon>Eucarida</taxon>
        <taxon>Decapoda</taxon>
        <taxon>Pleocyemata</taxon>
        <taxon>Brachyura</taxon>
        <taxon>Eubrachyura</taxon>
        <taxon>Portunoidea</taxon>
        <taxon>Portunidae</taxon>
        <taxon>Portuninae</taxon>
        <taxon>Scylla</taxon>
    </lineage>
</organism>
<dbReference type="GO" id="GO:0035556">
    <property type="term" value="P:intracellular signal transduction"/>
    <property type="evidence" value="ECO:0007669"/>
    <property type="project" value="TreeGrafter"/>
</dbReference>
<reference evidence="12" key="1">
    <citation type="submission" date="2015-09" db="EMBL/GenBank/DDBJ databases">
        <title>Scylla olivacea transcriptome.</title>
        <authorList>
            <person name="Ikhwanuddin M."/>
        </authorList>
    </citation>
    <scope>NUCLEOTIDE SEQUENCE</scope>
</reference>
<keyword evidence="5" id="KW-0418">Kinase</keyword>
<evidence type="ECO:0000259" key="11">
    <source>
        <dbReference type="PROSITE" id="PS50011"/>
    </source>
</evidence>
<evidence type="ECO:0000256" key="1">
    <source>
        <dbReference type="ARBA" id="ARBA00012513"/>
    </source>
</evidence>
<comment type="catalytic activity">
    <reaction evidence="7">
        <text>L-threonyl-[protein] + ATP = O-phospho-L-threonyl-[protein] + ADP + H(+)</text>
        <dbReference type="Rhea" id="RHEA:46608"/>
        <dbReference type="Rhea" id="RHEA-COMP:11060"/>
        <dbReference type="Rhea" id="RHEA-COMP:11605"/>
        <dbReference type="ChEBI" id="CHEBI:15378"/>
        <dbReference type="ChEBI" id="CHEBI:30013"/>
        <dbReference type="ChEBI" id="CHEBI:30616"/>
        <dbReference type="ChEBI" id="CHEBI:61977"/>
        <dbReference type="ChEBI" id="CHEBI:456216"/>
        <dbReference type="EC" id="2.7.11.1"/>
    </reaction>
</comment>
<dbReference type="SUPFAM" id="SSF56112">
    <property type="entry name" value="Protein kinase-like (PK-like)"/>
    <property type="match status" value="1"/>
</dbReference>
<dbReference type="GO" id="GO:0004674">
    <property type="term" value="F:protein serine/threonine kinase activity"/>
    <property type="evidence" value="ECO:0007669"/>
    <property type="project" value="UniProtKB-KW"/>
</dbReference>
<proteinExistence type="predicted"/>
<dbReference type="PROSITE" id="PS50011">
    <property type="entry name" value="PROTEIN_KINASE_DOM"/>
    <property type="match status" value="1"/>
</dbReference>
<evidence type="ECO:0000256" key="4">
    <source>
        <dbReference type="ARBA" id="ARBA00022741"/>
    </source>
</evidence>
<sequence length="124" mass="14193">MSEAESTEEETESTDTDYDFFGPPEIRPPLQSCPKYRKYNVDDFEFIKVLGKGSYGKVMLAKQAATENYFAVKCLKKDVVLEDNDVECTLIERKVLSLGTKHPYLCHLFCTFQTPVRQRSCSTC</sequence>
<evidence type="ECO:0000256" key="3">
    <source>
        <dbReference type="ARBA" id="ARBA00022679"/>
    </source>
</evidence>
<evidence type="ECO:0000256" key="2">
    <source>
        <dbReference type="ARBA" id="ARBA00022527"/>
    </source>
</evidence>
<dbReference type="EC" id="2.7.11.1" evidence="1"/>
<dbReference type="EMBL" id="GDRN01093192">
    <property type="protein sequence ID" value="JAI59944.1"/>
    <property type="molecule type" value="Transcribed_RNA"/>
</dbReference>
<dbReference type="InterPro" id="IPR000719">
    <property type="entry name" value="Prot_kinase_dom"/>
</dbReference>
<dbReference type="InterPro" id="IPR011009">
    <property type="entry name" value="Kinase-like_dom_sf"/>
</dbReference>
<keyword evidence="3" id="KW-0808">Transferase</keyword>
<dbReference type="PROSITE" id="PS00107">
    <property type="entry name" value="PROTEIN_KINASE_ATP"/>
    <property type="match status" value="1"/>
</dbReference>
<feature type="domain" description="Protein kinase" evidence="11">
    <location>
        <begin position="44"/>
        <end position="124"/>
    </location>
</feature>
<name>A0A0N7ZAW0_SCYOL</name>
<protein>
    <recommendedName>
        <fullName evidence="1">non-specific serine/threonine protein kinase</fullName>
        <ecNumber evidence="1">2.7.11.1</ecNumber>
    </recommendedName>
</protein>
<comment type="catalytic activity">
    <reaction evidence="8">
        <text>L-seryl-[protein] + ATP = O-phospho-L-seryl-[protein] + ADP + H(+)</text>
        <dbReference type="Rhea" id="RHEA:17989"/>
        <dbReference type="Rhea" id="RHEA-COMP:9863"/>
        <dbReference type="Rhea" id="RHEA-COMP:11604"/>
        <dbReference type="ChEBI" id="CHEBI:15378"/>
        <dbReference type="ChEBI" id="CHEBI:29999"/>
        <dbReference type="ChEBI" id="CHEBI:30616"/>
        <dbReference type="ChEBI" id="CHEBI:83421"/>
        <dbReference type="ChEBI" id="CHEBI:456216"/>
        <dbReference type="EC" id="2.7.11.1"/>
    </reaction>
</comment>
<dbReference type="Gene3D" id="3.30.200.20">
    <property type="entry name" value="Phosphorylase Kinase, domain 1"/>
    <property type="match status" value="1"/>
</dbReference>
<keyword evidence="6 9" id="KW-0067">ATP-binding</keyword>
<evidence type="ECO:0000256" key="6">
    <source>
        <dbReference type="ARBA" id="ARBA00022840"/>
    </source>
</evidence>
<dbReference type="Pfam" id="PF00069">
    <property type="entry name" value="Pkinase"/>
    <property type="match status" value="1"/>
</dbReference>
<dbReference type="GO" id="GO:0005524">
    <property type="term" value="F:ATP binding"/>
    <property type="evidence" value="ECO:0007669"/>
    <property type="project" value="UniProtKB-UniRule"/>
</dbReference>
<dbReference type="FunFam" id="3.30.200.20:FF:000103">
    <property type="entry name" value="Protein kinase C"/>
    <property type="match status" value="1"/>
</dbReference>
<dbReference type="AlphaFoldDB" id="A0A0N7ZAW0"/>
<dbReference type="InterPro" id="IPR050236">
    <property type="entry name" value="Ser_Thr_kinase_AGC"/>
</dbReference>
<feature type="binding site" evidence="9">
    <location>
        <position position="73"/>
    </location>
    <ligand>
        <name>ATP</name>
        <dbReference type="ChEBI" id="CHEBI:30616"/>
    </ligand>
</feature>
<keyword evidence="2" id="KW-0723">Serine/threonine-protein kinase</keyword>
<keyword evidence="4 9" id="KW-0547">Nucleotide-binding</keyword>
<accession>A0A0N7ZAW0</accession>
<feature type="region of interest" description="Disordered" evidence="10">
    <location>
        <begin position="1"/>
        <end position="29"/>
    </location>
</feature>
<evidence type="ECO:0000256" key="9">
    <source>
        <dbReference type="PROSITE-ProRule" id="PRU10141"/>
    </source>
</evidence>
<feature type="compositionally biased region" description="Acidic residues" evidence="10">
    <location>
        <begin position="1"/>
        <end position="18"/>
    </location>
</feature>
<evidence type="ECO:0000313" key="12">
    <source>
        <dbReference type="EMBL" id="JAI59944.1"/>
    </source>
</evidence>
<evidence type="ECO:0000256" key="10">
    <source>
        <dbReference type="SAM" id="MobiDB-lite"/>
    </source>
</evidence>
<dbReference type="InterPro" id="IPR017441">
    <property type="entry name" value="Protein_kinase_ATP_BS"/>
</dbReference>
<evidence type="ECO:0000256" key="7">
    <source>
        <dbReference type="ARBA" id="ARBA00047899"/>
    </source>
</evidence>
<evidence type="ECO:0000256" key="8">
    <source>
        <dbReference type="ARBA" id="ARBA00048679"/>
    </source>
</evidence>
<evidence type="ECO:0000256" key="5">
    <source>
        <dbReference type="ARBA" id="ARBA00022777"/>
    </source>
</evidence>
<dbReference type="PANTHER" id="PTHR24356">
    <property type="entry name" value="SERINE/THREONINE-PROTEIN KINASE"/>
    <property type="match status" value="1"/>
</dbReference>
<dbReference type="PANTHER" id="PTHR24356:SF347">
    <property type="entry name" value="PROTEIN KINASE C DELTA TYPE HOMOLOG-RELATED"/>
    <property type="match status" value="1"/>
</dbReference>